<evidence type="ECO:0000313" key="2">
    <source>
        <dbReference type="Proteomes" id="UP000053424"/>
    </source>
</evidence>
<dbReference type="EMBL" id="KN831802">
    <property type="protein sequence ID" value="KIM36832.1"/>
    <property type="molecule type" value="Genomic_DNA"/>
</dbReference>
<name>A0A0C2Y713_HEBCY</name>
<sequence>MELPRTPLCDDLKSGQVKLNVLAEFLVNPGIKLLLLSILDLTNLAGRVQCRNAGTKLKHISKRKGRYPNRVGRWREWALREKCASLVAAAE</sequence>
<accession>A0A0C2Y713</accession>
<dbReference type="AlphaFoldDB" id="A0A0C2Y713"/>
<evidence type="ECO:0000313" key="1">
    <source>
        <dbReference type="EMBL" id="KIM36832.1"/>
    </source>
</evidence>
<reference evidence="1 2" key="1">
    <citation type="submission" date="2014-04" db="EMBL/GenBank/DDBJ databases">
        <authorList>
            <consortium name="DOE Joint Genome Institute"/>
            <person name="Kuo A."/>
            <person name="Gay G."/>
            <person name="Dore J."/>
            <person name="Kohler A."/>
            <person name="Nagy L.G."/>
            <person name="Floudas D."/>
            <person name="Copeland A."/>
            <person name="Barry K.W."/>
            <person name="Cichocki N."/>
            <person name="Veneault-Fourrey C."/>
            <person name="LaButti K."/>
            <person name="Lindquist E.A."/>
            <person name="Lipzen A."/>
            <person name="Lundell T."/>
            <person name="Morin E."/>
            <person name="Murat C."/>
            <person name="Sun H."/>
            <person name="Tunlid A."/>
            <person name="Henrissat B."/>
            <person name="Grigoriev I.V."/>
            <person name="Hibbett D.S."/>
            <person name="Martin F."/>
            <person name="Nordberg H.P."/>
            <person name="Cantor M.N."/>
            <person name="Hua S.X."/>
        </authorList>
    </citation>
    <scope>NUCLEOTIDE SEQUENCE [LARGE SCALE GENOMIC DNA]</scope>
    <source>
        <strain evidence="2">h7</strain>
    </source>
</reference>
<organism evidence="1 2">
    <name type="scientific">Hebeloma cylindrosporum</name>
    <dbReference type="NCBI Taxonomy" id="76867"/>
    <lineage>
        <taxon>Eukaryota</taxon>
        <taxon>Fungi</taxon>
        <taxon>Dikarya</taxon>
        <taxon>Basidiomycota</taxon>
        <taxon>Agaricomycotina</taxon>
        <taxon>Agaricomycetes</taxon>
        <taxon>Agaricomycetidae</taxon>
        <taxon>Agaricales</taxon>
        <taxon>Agaricineae</taxon>
        <taxon>Hymenogastraceae</taxon>
        <taxon>Hebeloma</taxon>
    </lineage>
</organism>
<gene>
    <name evidence="1" type="ORF">M413DRAFT_285275</name>
</gene>
<dbReference type="HOGENOM" id="CLU_2427254_0_0_1"/>
<protein>
    <submittedName>
        <fullName evidence="1">Uncharacterized protein</fullName>
    </submittedName>
</protein>
<dbReference type="Proteomes" id="UP000053424">
    <property type="component" value="Unassembled WGS sequence"/>
</dbReference>
<keyword evidence="2" id="KW-1185">Reference proteome</keyword>
<reference evidence="2" key="2">
    <citation type="submission" date="2015-01" db="EMBL/GenBank/DDBJ databases">
        <title>Evolutionary Origins and Diversification of the Mycorrhizal Mutualists.</title>
        <authorList>
            <consortium name="DOE Joint Genome Institute"/>
            <consortium name="Mycorrhizal Genomics Consortium"/>
            <person name="Kohler A."/>
            <person name="Kuo A."/>
            <person name="Nagy L.G."/>
            <person name="Floudas D."/>
            <person name="Copeland A."/>
            <person name="Barry K.W."/>
            <person name="Cichocki N."/>
            <person name="Veneault-Fourrey C."/>
            <person name="LaButti K."/>
            <person name="Lindquist E.A."/>
            <person name="Lipzen A."/>
            <person name="Lundell T."/>
            <person name="Morin E."/>
            <person name="Murat C."/>
            <person name="Riley R."/>
            <person name="Ohm R."/>
            <person name="Sun H."/>
            <person name="Tunlid A."/>
            <person name="Henrissat B."/>
            <person name="Grigoriev I.V."/>
            <person name="Hibbett D.S."/>
            <person name="Martin F."/>
        </authorList>
    </citation>
    <scope>NUCLEOTIDE SEQUENCE [LARGE SCALE GENOMIC DNA]</scope>
    <source>
        <strain evidence="2">h7</strain>
    </source>
</reference>
<proteinExistence type="predicted"/>